<sequence length="532" mass="59407">MLSSPDIEPLLLALHQWGFFSYYGYWGIPNLTIWTWSTGSALVDLGLNVKHAMGAITLANLLISMYICLNSVAGTRYRIGFSVSQRMVFGIYGSIFSIIVRFMLSLILYGAQSWLGGILLVVALSGFSRLFLNMKNTFSLGLNMTTRDFCGFLVFNIVQMAFLLSKPHKIDRLLVYSCGATFVAFITILGLCISNNHGLGPLYHQRVNMPSERTFWAWLYAIATWYGALSPDIMNLNDFSRYARSPERMNWGTVAAIMTTGSFVPVAGLLCASATEGTYGTPLWLPTDIILRWLQETYSTKNRAIAVIFGLIFCSSQLSFNIVANGFAGGMSIAGIIPKYATIRKGAFITALVSWAAQPWNFYNSSSVFVKLMSSIGVITTPVIALSIADFMVIRRSVIRVQHLYSSSPEDSFYFWKGFNLRSIAVWLGGVAIGLPGMIFNFSSHVKPDVALKLFFGHALFSFVGTFIAYLAVCYVFPPVEQWENTFLRFVRDVFSQVSKQKAVATNTDEWSNEAREIRYEAESESSLRKRT</sequence>
<feature type="transmembrane region" description="Helical" evidence="6">
    <location>
        <begin position="144"/>
        <end position="162"/>
    </location>
</feature>
<dbReference type="PANTHER" id="PTHR30618">
    <property type="entry name" value="NCS1 FAMILY PURINE/PYRIMIDINE TRANSPORTER"/>
    <property type="match status" value="1"/>
</dbReference>
<keyword evidence="8" id="KW-1185">Reference proteome</keyword>
<evidence type="ECO:0000256" key="5">
    <source>
        <dbReference type="ARBA" id="ARBA00023136"/>
    </source>
</evidence>
<name>A0A1L0B9U1_9ASCO</name>
<dbReference type="EMBL" id="LT635756">
    <property type="protein sequence ID" value="SGZ46214.1"/>
    <property type="molecule type" value="Genomic_DNA"/>
</dbReference>
<dbReference type="GO" id="GO:0015205">
    <property type="term" value="F:nucleobase transmembrane transporter activity"/>
    <property type="evidence" value="ECO:0007669"/>
    <property type="project" value="TreeGrafter"/>
</dbReference>
<keyword evidence="5 6" id="KW-0472">Membrane</keyword>
<dbReference type="Gene3D" id="1.10.4160.10">
    <property type="entry name" value="Hydantoin permease"/>
    <property type="match status" value="1"/>
</dbReference>
<evidence type="ECO:0000256" key="3">
    <source>
        <dbReference type="ARBA" id="ARBA00022692"/>
    </source>
</evidence>
<evidence type="ECO:0000256" key="6">
    <source>
        <dbReference type="SAM" id="Phobius"/>
    </source>
</evidence>
<gene>
    <name evidence="7" type="ORF">SAMEA4029010_CIC11G00000000661</name>
</gene>
<evidence type="ECO:0000256" key="4">
    <source>
        <dbReference type="ARBA" id="ARBA00022989"/>
    </source>
</evidence>
<dbReference type="InterPro" id="IPR001248">
    <property type="entry name" value="Pur-cyt_permease"/>
</dbReference>
<keyword evidence="3 6" id="KW-0812">Transmembrane</keyword>
<feature type="transmembrane region" description="Helical" evidence="6">
    <location>
        <begin position="304"/>
        <end position="324"/>
    </location>
</feature>
<accession>A0A1L0B9U1</accession>
<dbReference type="Proteomes" id="UP000182334">
    <property type="component" value="Chromosome I"/>
</dbReference>
<feature type="transmembrane region" description="Helical" evidence="6">
    <location>
        <begin position="455"/>
        <end position="477"/>
    </location>
</feature>
<proteinExistence type="inferred from homology"/>
<feature type="transmembrane region" description="Helical" evidence="6">
    <location>
        <begin position="114"/>
        <end position="132"/>
    </location>
</feature>
<evidence type="ECO:0000313" key="7">
    <source>
        <dbReference type="EMBL" id="SGZ46214.1"/>
    </source>
</evidence>
<feature type="transmembrane region" description="Helical" evidence="6">
    <location>
        <begin position="251"/>
        <end position="272"/>
    </location>
</feature>
<feature type="transmembrane region" description="Helical" evidence="6">
    <location>
        <begin position="87"/>
        <end position="108"/>
    </location>
</feature>
<dbReference type="GO" id="GO:0005886">
    <property type="term" value="C:plasma membrane"/>
    <property type="evidence" value="ECO:0007669"/>
    <property type="project" value="TreeGrafter"/>
</dbReference>
<dbReference type="Pfam" id="PF02133">
    <property type="entry name" value="Transp_cyt_pur"/>
    <property type="match status" value="1"/>
</dbReference>
<comment type="subcellular location">
    <subcellularLocation>
        <location evidence="1">Membrane</location>
        <topology evidence="1">Multi-pass membrane protein</topology>
    </subcellularLocation>
</comment>
<evidence type="ECO:0000313" key="8">
    <source>
        <dbReference type="Proteomes" id="UP000182334"/>
    </source>
</evidence>
<feature type="transmembrane region" description="Helical" evidence="6">
    <location>
        <begin position="214"/>
        <end position="231"/>
    </location>
</feature>
<protein>
    <submittedName>
        <fullName evidence="7">CIC11C00000000661</fullName>
    </submittedName>
</protein>
<feature type="transmembrane region" description="Helical" evidence="6">
    <location>
        <begin position="424"/>
        <end position="443"/>
    </location>
</feature>
<dbReference type="OrthoDB" id="2018619at2759"/>
<organism evidence="7 8">
    <name type="scientific">Sungouiella intermedia</name>
    <dbReference type="NCBI Taxonomy" id="45354"/>
    <lineage>
        <taxon>Eukaryota</taxon>
        <taxon>Fungi</taxon>
        <taxon>Dikarya</taxon>
        <taxon>Ascomycota</taxon>
        <taxon>Saccharomycotina</taxon>
        <taxon>Pichiomycetes</taxon>
        <taxon>Metschnikowiaceae</taxon>
        <taxon>Sungouiella</taxon>
    </lineage>
</organism>
<feature type="transmembrane region" description="Helical" evidence="6">
    <location>
        <begin position="372"/>
        <end position="394"/>
    </location>
</feature>
<comment type="similarity">
    <text evidence="2">Belongs to the purine-cytosine permease (2.A.39) family.</text>
</comment>
<dbReference type="AlphaFoldDB" id="A0A1L0B9U1"/>
<dbReference type="PANTHER" id="PTHR30618:SF15">
    <property type="entry name" value="NICOTINAMIDE RIBOSIDE TRANSPORTER 1-RELATED"/>
    <property type="match status" value="1"/>
</dbReference>
<evidence type="ECO:0000256" key="1">
    <source>
        <dbReference type="ARBA" id="ARBA00004141"/>
    </source>
</evidence>
<evidence type="ECO:0000256" key="2">
    <source>
        <dbReference type="ARBA" id="ARBA00008974"/>
    </source>
</evidence>
<feature type="transmembrane region" description="Helical" evidence="6">
    <location>
        <begin position="52"/>
        <end position="75"/>
    </location>
</feature>
<feature type="transmembrane region" description="Helical" evidence="6">
    <location>
        <begin position="174"/>
        <end position="193"/>
    </location>
</feature>
<keyword evidence="4 6" id="KW-1133">Transmembrane helix</keyword>
<reference evidence="7 8" key="1">
    <citation type="submission" date="2016-10" db="EMBL/GenBank/DDBJ databases">
        <authorList>
            <person name="de Groot N.N."/>
        </authorList>
    </citation>
    <scope>NUCLEOTIDE SEQUENCE [LARGE SCALE GENOMIC DNA]</scope>
    <source>
        <strain evidence="7 8">CBS 141442</strain>
    </source>
</reference>
<dbReference type="InterPro" id="IPR045225">
    <property type="entry name" value="Uracil/uridine/allantoin_perm"/>
</dbReference>